<evidence type="ECO:0008006" key="3">
    <source>
        <dbReference type="Google" id="ProtNLM"/>
    </source>
</evidence>
<dbReference type="PATRIC" id="fig|566546.4.peg.1576"/>
<organism evidence="1 2">
    <name type="scientific">Escherichia coli (strain ATCC 9637 / CCM 2024 / DSM 1116 / LMG 11080 / NBRC 13500 / NCIMB 8666 / NRRL B-766 / W)</name>
    <dbReference type="NCBI Taxonomy" id="566546"/>
    <lineage>
        <taxon>Bacteria</taxon>
        <taxon>Pseudomonadati</taxon>
        <taxon>Pseudomonadota</taxon>
        <taxon>Gammaproteobacteria</taxon>
        <taxon>Enterobacterales</taxon>
        <taxon>Enterobacteriaceae</taxon>
        <taxon>Escherichia</taxon>
    </lineage>
</organism>
<dbReference type="Proteomes" id="UP000008525">
    <property type="component" value="Chromosome"/>
</dbReference>
<dbReference type="AlphaFoldDB" id="A0A0H3EZ53"/>
<dbReference type="KEGG" id="elw:ECW_m1586"/>
<evidence type="ECO:0000313" key="1">
    <source>
        <dbReference type="EMBL" id="ADT75063.1"/>
    </source>
</evidence>
<evidence type="ECO:0000313" key="2">
    <source>
        <dbReference type="Proteomes" id="UP000008525"/>
    </source>
</evidence>
<dbReference type="EMBL" id="CP002185">
    <property type="protein sequence ID" value="ADT75063.1"/>
    <property type="molecule type" value="Genomic_DNA"/>
</dbReference>
<proteinExistence type="predicted"/>
<reference evidence="1 2" key="1">
    <citation type="journal article" date="2011" name="BMC Genomics">
        <title>The genome sequence of E. coli W (ATCC 9637): comparative genome analysis and an improved genome-scale reconstruction of E. coli.</title>
        <authorList>
            <person name="Archer C.T."/>
            <person name="Kim J.F."/>
            <person name="Jeong H."/>
            <person name="Park J.H."/>
            <person name="Vickers C.E."/>
            <person name="Lee S.Y."/>
            <person name="Nielsen L.K."/>
        </authorList>
    </citation>
    <scope>NUCLEOTIDE SEQUENCE [LARGE SCALE GENOMIC DNA]</scope>
    <source>
        <strain evidence="2">ATCC 9637 / CCM 2024 / DSM 1116 / LMG 11080 / NBRC 13500 / NCIMB 8666 / NRRL B-766 / W</strain>
    </source>
</reference>
<protein>
    <recommendedName>
        <fullName evidence="3">Type IV secretion protein Rhs</fullName>
    </recommendedName>
</protein>
<dbReference type="PROSITE" id="PS51257">
    <property type="entry name" value="PROKAR_LIPOPROTEIN"/>
    <property type="match status" value="1"/>
</dbReference>
<gene>
    <name evidence="1" type="ordered locus">ECW_m1586</name>
</gene>
<dbReference type="RefSeq" id="WP_000759875.1">
    <property type="nucleotide sequence ID" value="NC_017635.1"/>
</dbReference>
<sequence length="131" mass="15348">MKKYIFLVLFLLCGCSPVDIEPARQEVNIFRGLYQTGKYSDIYKITSSDFQTATSEKKFIDIMNEAKEKDLGTYKKSTLKTEKITRGLFSNDEITLIYFSEYSKRIVQEVFVFNVEDKKVKLKGYRYDSIN</sequence>
<name>A0A0H3EZ53_ECOLW</name>
<accession>A0A0H3EZ53</accession>